<dbReference type="InterPro" id="IPR016639">
    <property type="entry name" value="GST_Omega/GSH"/>
</dbReference>
<dbReference type="SFLD" id="SFLDS00019">
    <property type="entry name" value="Glutathione_Transferase_(cytos"/>
    <property type="match status" value="1"/>
</dbReference>
<keyword evidence="6" id="KW-1185">Reference proteome</keyword>
<dbReference type="PANTHER" id="PTHR32419:SF6">
    <property type="entry name" value="GLUTATHIONE S-TRANSFERASE OMEGA-LIKE 1-RELATED"/>
    <property type="match status" value="1"/>
</dbReference>
<evidence type="ECO:0000313" key="5">
    <source>
        <dbReference type="EMBL" id="NCJ08655.1"/>
    </source>
</evidence>
<dbReference type="GO" id="GO:0005737">
    <property type="term" value="C:cytoplasm"/>
    <property type="evidence" value="ECO:0007669"/>
    <property type="project" value="TreeGrafter"/>
</dbReference>
<dbReference type="Gene3D" id="3.40.30.10">
    <property type="entry name" value="Glutaredoxin"/>
    <property type="match status" value="1"/>
</dbReference>
<feature type="binding site" evidence="2">
    <location>
        <begin position="137"/>
        <end position="140"/>
    </location>
    <ligand>
        <name>glutathione</name>
        <dbReference type="ChEBI" id="CHEBI:57925"/>
    </ligand>
</feature>
<dbReference type="InterPro" id="IPR036282">
    <property type="entry name" value="Glutathione-S-Trfase_C_sf"/>
</dbReference>
<proteinExistence type="predicted"/>
<dbReference type="EMBL" id="WVIC01000062">
    <property type="protein sequence ID" value="NCJ08655.1"/>
    <property type="molecule type" value="Genomic_DNA"/>
</dbReference>
<feature type="active site" description="Proton donor/acceptor" evidence="1">
    <location>
        <position position="202"/>
    </location>
</feature>
<feature type="active site" description="Nucleophile" evidence="1">
    <location>
        <position position="78"/>
    </location>
</feature>
<sequence length="337" mass="37861">MSTSAKRGKSLPSGLVIRTGKFVWTTMWRVMMANLAPRDRSGAYVRPTSQFRQSIGSTSENPYPPAPQRYHLIVGLGCPWAHRTLVTRALKGLEAIIPITIVSPSGDEGIWVFDTPTYDCQTLPELYQKAQAGYSGRCTVPVLWDSQTQTIVNNESAEIIMQLNTQFNAWGTESRDLYPDALQAEIETWNDKIYAAVNNGVYRCGFAQTQAAYNQAVQELFTTLDEIDQTLANHRYLCGDAVTLADVRLFTTLFRFDAVYFSLFKCNLRRIQDYEYLSAYLRDLYQLPGVAATCKLEAVKRDYYGNLFPLNPGGIIPVGSGSLDLEAPHHREAVENR</sequence>
<feature type="site" description="Lowers pKa of active site Cys" evidence="3">
    <location>
        <position position="303"/>
    </location>
</feature>
<dbReference type="PANTHER" id="PTHR32419">
    <property type="entry name" value="GLUTATHIONYL-HYDROQUINONE REDUCTASE"/>
    <property type="match status" value="1"/>
</dbReference>
<dbReference type="Pfam" id="PF13410">
    <property type="entry name" value="GST_C_2"/>
    <property type="match status" value="1"/>
</dbReference>
<comment type="caution">
    <text evidence="5">The sequence shown here is derived from an EMBL/GenBank/DDBJ whole genome shotgun (WGS) entry which is preliminary data.</text>
</comment>
<organism evidence="5 6">
    <name type="scientific">Petrachloros mirabilis ULC683</name>
    <dbReference type="NCBI Taxonomy" id="2781853"/>
    <lineage>
        <taxon>Bacteria</taxon>
        <taxon>Bacillati</taxon>
        <taxon>Cyanobacteriota</taxon>
        <taxon>Cyanophyceae</taxon>
        <taxon>Synechococcales</taxon>
        <taxon>Petrachlorosaceae</taxon>
        <taxon>Petrachloros</taxon>
        <taxon>Petrachloros mirabilis</taxon>
    </lineage>
</organism>
<feature type="site" description="Lowers pKa of active site Cys" evidence="3">
    <location>
        <position position="260"/>
    </location>
</feature>
<evidence type="ECO:0000256" key="2">
    <source>
        <dbReference type="PIRSR" id="PIRSR015753-2"/>
    </source>
</evidence>
<feature type="binding site" evidence="2">
    <location>
        <position position="111"/>
    </location>
    <ligand>
        <name>glutathione</name>
        <dbReference type="ChEBI" id="CHEBI:57925"/>
    </ligand>
</feature>
<evidence type="ECO:0000313" key="6">
    <source>
        <dbReference type="Proteomes" id="UP000607397"/>
    </source>
</evidence>
<feature type="domain" description="GST C-terminal" evidence="4">
    <location>
        <begin position="176"/>
        <end position="303"/>
    </location>
</feature>
<dbReference type="InterPro" id="IPR047047">
    <property type="entry name" value="GST_Omega-like_C"/>
</dbReference>
<gene>
    <name evidence="5" type="ORF">GS597_19515</name>
</gene>
<evidence type="ECO:0000256" key="1">
    <source>
        <dbReference type="PIRSR" id="PIRSR015753-1"/>
    </source>
</evidence>
<evidence type="ECO:0000256" key="3">
    <source>
        <dbReference type="PIRSR" id="PIRSR015753-3"/>
    </source>
</evidence>
<name>A0A8K2A0C8_9CYAN</name>
<dbReference type="Proteomes" id="UP000607397">
    <property type="component" value="Unassembled WGS sequence"/>
</dbReference>
<dbReference type="SFLD" id="SFLDG01206">
    <property type="entry name" value="Xi.1"/>
    <property type="match status" value="1"/>
</dbReference>
<dbReference type="InterPro" id="IPR040079">
    <property type="entry name" value="Glutathione_S-Trfase"/>
</dbReference>
<dbReference type="InterPro" id="IPR004045">
    <property type="entry name" value="Glutathione_S-Trfase_N"/>
</dbReference>
<dbReference type="InterPro" id="IPR036249">
    <property type="entry name" value="Thioredoxin-like_sf"/>
</dbReference>
<dbReference type="CDD" id="cd03190">
    <property type="entry name" value="GST_C_Omega_like"/>
    <property type="match status" value="1"/>
</dbReference>
<evidence type="ECO:0000259" key="4">
    <source>
        <dbReference type="PROSITE" id="PS50405"/>
    </source>
</evidence>
<dbReference type="SUPFAM" id="SSF47616">
    <property type="entry name" value="GST C-terminal domain-like"/>
    <property type="match status" value="1"/>
</dbReference>
<dbReference type="AlphaFoldDB" id="A0A8K2A0C8"/>
<dbReference type="InterPro" id="IPR010987">
    <property type="entry name" value="Glutathione-S-Trfase_C-like"/>
</dbReference>
<dbReference type="SFLD" id="SFLDG01148">
    <property type="entry name" value="Xi_(cytGST)"/>
    <property type="match status" value="1"/>
</dbReference>
<reference evidence="5" key="1">
    <citation type="submission" date="2019-12" db="EMBL/GenBank/DDBJ databases">
        <title>High-Quality draft genome sequences of three cyanobacteria isolated from the limestone walls of the Old Cathedral of Coimbra.</title>
        <authorList>
            <person name="Tiago I."/>
            <person name="Soares F."/>
            <person name="Portugal A."/>
        </authorList>
    </citation>
    <scope>NUCLEOTIDE SEQUENCE [LARGE SCALE GENOMIC DNA]</scope>
    <source>
        <strain evidence="5">C</strain>
    </source>
</reference>
<dbReference type="Gene3D" id="1.20.1050.10">
    <property type="match status" value="1"/>
</dbReference>
<dbReference type="PROSITE" id="PS50405">
    <property type="entry name" value="GST_CTER"/>
    <property type="match status" value="1"/>
</dbReference>
<dbReference type="RefSeq" id="WP_161827126.1">
    <property type="nucleotide sequence ID" value="NZ_WVIC01000062.1"/>
</dbReference>
<accession>A0A8K2A0C8</accession>
<feature type="binding site" evidence="2">
    <location>
        <begin position="155"/>
        <end position="156"/>
    </location>
    <ligand>
        <name>glutathione</name>
        <dbReference type="ChEBI" id="CHEBI:57925"/>
    </ligand>
</feature>
<dbReference type="PIRSF" id="PIRSF015753">
    <property type="entry name" value="GST"/>
    <property type="match status" value="1"/>
</dbReference>
<dbReference type="GO" id="GO:0004364">
    <property type="term" value="F:glutathione transferase activity"/>
    <property type="evidence" value="ECO:0007669"/>
    <property type="project" value="InterPro"/>
</dbReference>
<dbReference type="SUPFAM" id="SSF52833">
    <property type="entry name" value="Thioredoxin-like"/>
    <property type="match status" value="1"/>
</dbReference>
<protein>
    <submittedName>
        <fullName evidence="5">Glutathione S-transferase family protein</fullName>
    </submittedName>
</protein>
<dbReference type="Pfam" id="PF13409">
    <property type="entry name" value="GST_N_2"/>
    <property type="match status" value="1"/>
</dbReference>